<dbReference type="InterPro" id="IPR054828">
    <property type="entry name" value="Vit_B12_bind_prot"/>
</dbReference>
<dbReference type="Gene3D" id="3.40.50.1980">
    <property type="entry name" value="Nitrogenase molybdenum iron protein domain"/>
    <property type="match status" value="2"/>
</dbReference>
<keyword evidence="2" id="KW-0812">Transmembrane</keyword>
<dbReference type="PATRIC" id="fig|1434104.5.peg.1974"/>
<organism evidence="4 5">
    <name type="scientific">Methanococcoides methylutens MM1</name>
    <dbReference type="NCBI Taxonomy" id="1434104"/>
    <lineage>
        <taxon>Archaea</taxon>
        <taxon>Methanobacteriati</taxon>
        <taxon>Methanobacteriota</taxon>
        <taxon>Stenosarchaea group</taxon>
        <taxon>Methanomicrobia</taxon>
        <taxon>Methanosarcinales</taxon>
        <taxon>Methanosarcinaceae</taxon>
        <taxon>Methanococcoides</taxon>
    </lineage>
</organism>
<protein>
    <submittedName>
        <fullName evidence="4">Vitamin B12 ABC transporter, B12-binding component BtuF</fullName>
    </submittedName>
</protein>
<dbReference type="Pfam" id="PF01497">
    <property type="entry name" value="Peripla_BP_2"/>
    <property type="match status" value="1"/>
</dbReference>
<evidence type="ECO:0000313" key="4">
    <source>
        <dbReference type="EMBL" id="AKB85873.1"/>
    </source>
</evidence>
<dbReference type="AlphaFoldDB" id="A0A0E3ST28"/>
<feature type="transmembrane region" description="Helical" evidence="2">
    <location>
        <begin position="342"/>
        <end position="361"/>
    </location>
</feature>
<evidence type="ECO:0000256" key="2">
    <source>
        <dbReference type="SAM" id="Phobius"/>
    </source>
</evidence>
<dbReference type="InterPro" id="IPR002491">
    <property type="entry name" value="ABC_transptr_periplasmic_BD"/>
</dbReference>
<dbReference type="EMBL" id="CP009518">
    <property type="protein sequence ID" value="AKB85873.1"/>
    <property type="molecule type" value="Genomic_DNA"/>
</dbReference>
<dbReference type="RefSeq" id="WP_052721407.1">
    <property type="nucleotide sequence ID" value="NZ_CP009518.1"/>
</dbReference>
<evidence type="ECO:0000313" key="5">
    <source>
        <dbReference type="Proteomes" id="UP000033048"/>
    </source>
</evidence>
<dbReference type="HOGENOM" id="CLU_038034_2_5_2"/>
<dbReference type="InterPro" id="IPR050902">
    <property type="entry name" value="ABC_Transporter_SBP"/>
</dbReference>
<accession>A0A0E3ST28</accession>
<dbReference type="NCBIfam" id="NF038402">
    <property type="entry name" value="TroA_like"/>
    <property type="match status" value="1"/>
</dbReference>
<dbReference type="OrthoDB" id="24039at2157"/>
<keyword evidence="1" id="KW-0732">Signal</keyword>
<dbReference type="KEGG" id="mmet:MCMEM_1820"/>
<proteinExistence type="predicted"/>
<reference evidence="4 5" key="1">
    <citation type="submission" date="2014-07" db="EMBL/GenBank/DDBJ databases">
        <title>Methanogenic archaea and the global carbon cycle.</title>
        <authorList>
            <person name="Henriksen J.R."/>
            <person name="Luke J."/>
            <person name="Reinhart S."/>
            <person name="Benedict M.N."/>
            <person name="Youngblut N.D."/>
            <person name="Metcalf M.E."/>
            <person name="Whitaker R.J."/>
            <person name="Metcalf W.W."/>
        </authorList>
    </citation>
    <scope>NUCLEOTIDE SEQUENCE [LARGE SCALE GENOMIC DNA]</scope>
    <source>
        <strain evidence="4 5">MM1</strain>
    </source>
</reference>
<keyword evidence="2" id="KW-1133">Transmembrane helix</keyword>
<dbReference type="PROSITE" id="PS50983">
    <property type="entry name" value="FE_B12_PBP"/>
    <property type="match status" value="1"/>
</dbReference>
<keyword evidence="2" id="KW-0472">Membrane</keyword>
<evidence type="ECO:0000256" key="1">
    <source>
        <dbReference type="ARBA" id="ARBA00022729"/>
    </source>
</evidence>
<dbReference type="GO" id="GO:0071281">
    <property type="term" value="P:cellular response to iron ion"/>
    <property type="evidence" value="ECO:0007669"/>
    <property type="project" value="TreeGrafter"/>
</dbReference>
<keyword evidence="5" id="KW-1185">Reference proteome</keyword>
<dbReference type="Proteomes" id="UP000033048">
    <property type="component" value="Chromosome"/>
</dbReference>
<name>A0A0E3ST28_METMT</name>
<dbReference type="PANTHER" id="PTHR30535:SF34">
    <property type="entry name" value="MOLYBDATE-BINDING PROTEIN MOLA"/>
    <property type="match status" value="1"/>
</dbReference>
<feature type="domain" description="Fe/B12 periplasmic-binding" evidence="3">
    <location>
        <begin position="50"/>
        <end position="303"/>
    </location>
</feature>
<dbReference type="PANTHER" id="PTHR30535">
    <property type="entry name" value="VITAMIN B12-BINDING PROTEIN"/>
    <property type="match status" value="1"/>
</dbReference>
<dbReference type="SUPFAM" id="SSF53807">
    <property type="entry name" value="Helical backbone' metal receptor"/>
    <property type="match status" value="1"/>
</dbReference>
<sequence>MSKIATIILVISILLMVSNVQAAAGSAVEYPITITDASGTTVTIEKEPERIVSLMPSITEIVFTVGAGDKVVGGTEDDYYPPEAQNLTKVGRYTTINYETVAHLEPDLVLIDEANGEETIKRLEELGIQTVMINPQTMDEIMDSILLVGTITNNEDNAQEIVDGMKLTIREITDSASEIPDNERPRVLYIVWDDPIYAAGKDTYPSDLISMAGGQNIIEASGWPTINLESVVSADPEIIICSGMGGLSYQIMNNTVNNDALETVSALKNDRVYPIKDPNIIELSGPRIVQGLEELHIYMGADWEQKGYTTLTEESQTQIVETDEGPEKEEIVQDGDNATARAPGFGVLLAACMMVLGYVRIRRH</sequence>
<dbReference type="CDD" id="cd01144">
    <property type="entry name" value="BtuF"/>
    <property type="match status" value="1"/>
</dbReference>
<dbReference type="STRING" id="1434104.MCMEM_1820"/>
<gene>
    <name evidence="4" type="ORF">MCMEM_1820</name>
</gene>
<dbReference type="GeneID" id="24894392"/>
<evidence type="ECO:0000259" key="3">
    <source>
        <dbReference type="PROSITE" id="PS50983"/>
    </source>
</evidence>